<feature type="transmembrane region" description="Helical" evidence="8">
    <location>
        <begin position="210"/>
        <end position="226"/>
    </location>
</feature>
<protein>
    <submittedName>
        <fullName evidence="9">Dolichyl-phosphate-mannose-protein mannosyltransferase</fullName>
    </submittedName>
</protein>
<feature type="transmembrane region" description="Helical" evidence="8">
    <location>
        <begin position="233"/>
        <end position="255"/>
    </location>
</feature>
<feature type="transmembrane region" description="Helical" evidence="8">
    <location>
        <begin position="289"/>
        <end position="305"/>
    </location>
</feature>
<keyword evidence="2" id="KW-1003">Cell membrane</keyword>
<dbReference type="GO" id="GO:0009103">
    <property type="term" value="P:lipopolysaccharide biosynthetic process"/>
    <property type="evidence" value="ECO:0007669"/>
    <property type="project" value="UniProtKB-ARBA"/>
</dbReference>
<keyword evidence="4 9" id="KW-0808">Transferase</keyword>
<dbReference type="EMBL" id="FUYM01000006">
    <property type="protein sequence ID" value="SKB80013.1"/>
    <property type="molecule type" value="Genomic_DNA"/>
</dbReference>
<accession>A0A1T5E888</accession>
<dbReference type="InterPro" id="IPR050297">
    <property type="entry name" value="LipidA_mod_glycosyltrf_83"/>
</dbReference>
<evidence type="ECO:0000256" key="4">
    <source>
        <dbReference type="ARBA" id="ARBA00022679"/>
    </source>
</evidence>
<dbReference type="OrthoDB" id="559425at2"/>
<keyword evidence="3 9" id="KW-0328">Glycosyltransferase</keyword>
<evidence type="ECO:0000256" key="3">
    <source>
        <dbReference type="ARBA" id="ARBA00022676"/>
    </source>
</evidence>
<dbReference type="Proteomes" id="UP000189818">
    <property type="component" value="Unassembled WGS sequence"/>
</dbReference>
<keyword evidence="7 8" id="KW-0472">Membrane</keyword>
<dbReference type="STRING" id="439228.SAMN06295920_106255"/>
<keyword evidence="6 8" id="KW-1133">Transmembrane helix</keyword>
<feature type="transmembrane region" description="Helical" evidence="8">
    <location>
        <begin position="100"/>
        <end position="122"/>
    </location>
</feature>
<dbReference type="GO" id="GO:0010041">
    <property type="term" value="P:response to iron(III) ion"/>
    <property type="evidence" value="ECO:0007669"/>
    <property type="project" value="TreeGrafter"/>
</dbReference>
<proteinExistence type="predicted"/>
<evidence type="ECO:0000256" key="7">
    <source>
        <dbReference type="ARBA" id="ARBA00023136"/>
    </source>
</evidence>
<feature type="transmembrane region" description="Helical" evidence="8">
    <location>
        <begin position="134"/>
        <end position="153"/>
    </location>
</feature>
<evidence type="ECO:0000256" key="1">
    <source>
        <dbReference type="ARBA" id="ARBA00004651"/>
    </source>
</evidence>
<keyword evidence="5 8" id="KW-0812">Transmembrane</keyword>
<evidence type="ECO:0000313" key="10">
    <source>
        <dbReference type="Proteomes" id="UP000189818"/>
    </source>
</evidence>
<organism evidence="9 10">
    <name type="scientific">Rhizorhabdus histidinilytica</name>
    <dbReference type="NCBI Taxonomy" id="439228"/>
    <lineage>
        <taxon>Bacteria</taxon>
        <taxon>Pseudomonadati</taxon>
        <taxon>Pseudomonadota</taxon>
        <taxon>Alphaproteobacteria</taxon>
        <taxon>Sphingomonadales</taxon>
        <taxon>Sphingomonadaceae</taxon>
        <taxon>Rhizorhabdus</taxon>
    </lineage>
</organism>
<dbReference type="PANTHER" id="PTHR33908:SF3">
    <property type="entry name" value="UNDECAPRENYL PHOSPHATE-ALPHA-4-AMINO-4-DEOXY-L-ARABINOSE ARABINOSYL TRANSFERASE"/>
    <property type="match status" value="1"/>
</dbReference>
<name>A0A1T5E888_9SPHN</name>
<feature type="transmembrane region" description="Helical" evidence="8">
    <location>
        <begin position="365"/>
        <end position="384"/>
    </location>
</feature>
<gene>
    <name evidence="9" type="ORF">SAMN06295920_106255</name>
</gene>
<evidence type="ECO:0000256" key="5">
    <source>
        <dbReference type="ARBA" id="ARBA00022692"/>
    </source>
</evidence>
<comment type="subcellular location">
    <subcellularLocation>
        <location evidence="1">Cell membrane</location>
        <topology evidence="1">Multi-pass membrane protein</topology>
    </subcellularLocation>
</comment>
<dbReference type="GO" id="GO:0016763">
    <property type="term" value="F:pentosyltransferase activity"/>
    <property type="evidence" value="ECO:0007669"/>
    <property type="project" value="TreeGrafter"/>
</dbReference>
<evidence type="ECO:0000256" key="6">
    <source>
        <dbReference type="ARBA" id="ARBA00022989"/>
    </source>
</evidence>
<evidence type="ECO:0000313" key="9">
    <source>
        <dbReference type="EMBL" id="SKB80013.1"/>
    </source>
</evidence>
<keyword evidence="10" id="KW-1185">Reference proteome</keyword>
<reference evidence="10" key="1">
    <citation type="submission" date="2017-02" db="EMBL/GenBank/DDBJ databases">
        <authorList>
            <person name="Varghese N."/>
            <person name="Submissions S."/>
        </authorList>
    </citation>
    <scope>NUCLEOTIDE SEQUENCE [LARGE SCALE GENOMIC DNA]</scope>
    <source>
        <strain evidence="10">UM2</strain>
    </source>
</reference>
<dbReference type="RefSeq" id="WP_139385113.1">
    <property type="nucleotide sequence ID" value="NZ_FUYM01000006.1"/>
</dbReference>
<dbReference type="AlphaFoldDB" id="A0A1T5E888"/>
<dbReference type="PANTHER" id="PTHR33908">
    <property type="entry name" value="MANNOSYLTRANSFERASE YKCB-RELATED"/>
    <property type="match status" value="1"/>
</dbReference>
<feature type="transmembrane region" description="Helical" evidence="8">
    <location>
        <begin position="186"/>
        <end position="204"/>
    </location>
</feature>
<evidence type="ECO:0000256" key="8">
    <source>
        <dbReference type="SAM" id="Phobius"/>
    </source>
</evidence>
<evidence type="ECO:0000256" key="2">
    <source>
        <dbReference type="ARBA" id="ARBA00022475"/>
    </source>
</evidence>
<sequence>MAIQSGMAGPVWHKRAPMTAAKLPRPALFLAAALIAGFALWARAWNLGAEPMWLDEGYSAYAAAQGWDFLWNIVPRYETHPPFYYSLLRAWTLVAGDGLLAHRMLGLLCGLATLPVAALAAARLARIAGVDRARVALAAAALVAASPVLVWMTREIRPYPLMILAYAGATLALLAIAERRAEGRPLAGAAFAGWLGCGTLMLWLHNLGPLYAGAMGLALLCIVRVRTMTRADWLWFVGGHVLAIALWLPALLILLDQAPEWVKATWLKFSTVDLWRRATYMFTGPRDDIRAAAAILALCGAALLWRIRRRDLLAALLILALLPVGVSLVVSAQITPVFIIRTMTALAVPALLLMALGIAWGWRRFGWLLPVGALAWMLVGQVGIDIESRGHVRRDWYEAVAWLAPRFQPGDVVLAYPNEGALPFDRAVRDRRLAMPSRPIPTPVPSLDPPPGSWYVSGSRGVPSLDRAHLRAIAEAPATRTVPTVWLLRLGPWAYDKGDVFLEELSRDRVEVGHFRDGAIDIVGLRQKEKILPERSLGRISGPTAHR</sequence>
<feature type="transmembrane region" description="Helical" evidence="8">
    <location>
        <begin position="159"/>
        <end position="177"/>
    </location>
</feature>
<feature type="transmembrane region" description="Helical" evidence="8">
    <location>
        <begin position="312"/>
        <end position="332"/>
    </location>
</feature>
<feature type="transmembrane region" description="Helical" evidence="8">
    <location>
        <begin position="338"/>
        <end position="358"/>
    </location>
</feature>
<dbReference type="GO" id="GO:0005886">
    <property type="term" value="C:plasma membrane"/>
    <property type="evidence" value="ECO:0007669"/>
    <property type="project" value="UniProtKB-SubCell"/>
</dbReference>